<dbReference type="Pfam" id="PF20054">
    <property type="entry name" value="Tc-38"/>
    <property type="match status" value="1"/>
</dbReference>
<feature type="domain" description="Trypanosoma Tc-38 (p38) protein" evidence="2">
    <location>
        <begin position="202"/>
        <end position="267"/>
    </location>
</feature>
<organism evidence="3 4">
    <name type="scientific">Novymonas esmeraldas</name>
    <dbReference type="NCBI Taxonomy" id="1808958"/>
    <lineage>
        <taxon>Eukaryota</taxon>
        <taxon>Discoba</taxon>
        <taxon>Euglenozoa</taxon>
        <taxon>Kinetoplastea</taxon>
        <taxon>Metakinetoplastina</taxon>
        <taxon>Trypanosomatida</taxon>
        <taxon>Trypanosomatidae</taxon>
        <taxon>Novymonas</taxon>
    </lineage>
</organism>
<protein>
    <recommendedName>
        <fullName evidence="2">Trypanosoma Tc-38 (p38) protein domain-containing protein</fullName>
    </recommendedName>
</protein>
<feature type="compositionally biased region" description="Basic and acidic residues" evidence="1">
    <location>
        <begin position="113"/>
        <end position="125"/>
    </location>
</feature>
<feature type="compositionally biased region" description="Low complexity" evidence="1">
    <location>
        <begin position="173"/>
        <end position="188"/>
    </location>
</feature>
<sequence length="533" mass="57872">MFRSRCLARRLGAASVIGVLHPCRPLSCYATTPTQPTPLETAPQHHRSESGDGRGSSASPRHRRGSREGESAYPVSVLHTDEVANQATAALHTLLRQTRLSPSLPSPSPAAAEKAKEEAEMRRELPAAPRTDAASRAPAGVAATATTSNGEEELEECRGTYAEEAEADHAGRTTTTTTTTNTATSTTTEANSAPVNLYGCAYGGDAADALRRAARTHGFLSQIWSSRTSFERHGAHVVADEEDGVLLHIAAPSASVRLFNVEQTSLAAQLRAATLHEALEILRDREQDVEKCSYRRLLRQRETSLMPVSLIGRLLLPASTGAVMAAPRFVELMAQSRVWVREWEIKAIGAEVQPAEVESFVEVPAVTRPGLHRGSGAAHDGTAQTAVEEARLSAAVDVPEMRRFYNVAQLRDAARFTALDPTQRKLAPCYSSHGGRYSPAVTWLMWEYCERYNFPITGVPVIVFLTAERVRRLGGSISQAPHADGVVPPPFLFVMHDEVGTLYNAAQTNITDIAVTLAKSMASQRRSLYRHEL</sequence>
<evidence type="ECO:0000313" key="3">
    <source>
        <dbReference type="EMBL" id="KAK7194088.1"/>
    </source>
</evidence>
<proteinExistence type="predicted"/>
<dbReference type="InterPro" id="IPR045399">
    <property type="entry name" value="Tc-38"/>
</dbReference>
<gene>
    <name evidence="3" type="ORF">NESM_000321500</name>
</gene>
<reference evidence="3 4" key="1">
    <citation type="journal article" date="2021" name="MBio">
        <title>A New Model Trypanosomatid, Novymonas esmeraldas: Genomic Perception of Its 'Candidatus Pandoraea novymonadis' Endosymbiont.</title>
        <authorList>
            <person name="Zakharova A."/>
            <person name="Saura A."/>
            <person name="Butenko A."/>
            <person name="Podesvova L."/>
            <person name="Warmusova S."/>
            <person name="Kostygov A.Y."/>
            <person name="Nenarokova A."/>
            <person name="Lukes J."/>
            <person name="Opperdoes F.R."/>
            <person name="Yurchenko V."/>
        </authorList>
    </citation>
    <scope>NUCLEOTIDE SEQUENCE [LARGE SCALE GENOMIC DNA]</scope>
    <source>
        <strain evidence="3 4">E262AT.01</strain>
    </source>
</reference>
<comment type="caution">
    <text evidence="3">The sequence shown here is derived from an EMBL/GenBank/DDBJ whole genome shotgun (WGS) entry which is preliminary data.</text>
</comment>
<dbReference type="AlphaFoldDB" id="A0AAW0EMJ1"/>
<name>A0AAW0EMJ1_9TRYP</name>
<accession>A0AAW0EMJ1</accession>
<evidence type="ECO:0000313" key="4">
    <source>
        <dbReference type="Proteomes" id="UP001430356"/>
    </source>
</evidence>
<keyword evidence="4" id="KW-1185">Reference proteome</keyword>
<feature type="region of interest" description="Disordered" evidence="1">
    <location>
        <begin position="99"/>
        <end position="188"/>
    </location>
</feature>
<feature type="region of interest" description="Disordered" evidence="1">
    <location>
        <begin position="34"/>
        <end position="74"/>
    </location>
</feature>
<dbReference type="Proteomes" id="UP001430356">
    <property type="component" value="Unassembled WGS sequence"/>
</dbReference>
<evidence type="ECO:0000256" key="1">
    <source>
        <dbReference type="SAM" id="MobiDB-lite"/>
    </source>
</evidence>
<evidence type="ECO:0000259" key="2">
    <source>
        <dbReference type="Pfam" id="PF20054"/>
    </source>
</evidence>
<dbReference type="EMBL" id="JAECZO010000031">
    <property type="protein sequence ID" value="KAK7194088.1"/>
    <property type="molecule type" value="Genomic_DNA"/>
</dbReference>